<proteinExistence type="predicted"/>
<feature type="compositionally biased region" description="Low complexity" evidence="1">
    <location>
        <begin position="95"/>
        <end position="105"/>
    </location>
</feature>
<evidence type="ECO:0000256" key="1">
    <source>
        <dbReference type="SAM" id="MobiDB-lite"/>
    </source>
</evidence>
<reference evidence="2 3" key="1">
    <citation type="journal article" date="2018" name="Sci. Rep.">
        <title>Raphidocelis subcapitata (=Pseudokirchneriella subcapitata) provides an insight into genome evolution and environmental adaptations in the Sphaeropleales.</title>
        <authorList>
            <person name="Suzuki S."/>
            <person name="Yamaguchi H."/>
            <person name="Nakajima N."/>
            <person name="Kawachi M."/>
        </authorList>
    </citation>
    <scope>NUCLEOTIDE SEQUENCE [LARGE SCALE GENOMIC DNA]</scope>
    <source>
        <strain evidence="2 3">NIES-35</strain>
    </source>
</reference>
<dbReference type="AlphaFoldDB" id="A0A2V0NRW2"/>
<comment type="caution">
    <text evidence="2">The sequence shown here is derived from an EMBL/GenBank/DDBJ whole genome shotgun (WGS) entry which is preliminary data.</text>
</comment>
<evidence type="ECO:0000313" key="3">
    <source>
        <dbReference type="Proteomes" id="UP000247498"/>
    </source>
</evidence>
<evidence type="ECO:0000313" key="2">
    <source>
        <dbReference type="EMBL" id="GBF87667.1"/>
    </source>
</evidence>
<sequence>MASRISEEPVAQLQALERSLGALTARQTAAFGAAALRNAGRKPDGDLPREGSRRWEFAAAVHAVTESLRPGTAPPLAADAPSSSGAGSRSGSGGARPPAAAARALFPPGSGCDAASPEAFYRVREALGAALKALAAAFRGSHPGLSKALRGVVEELEETGLFD</sequence>
<organism evidence="2 3">
    <name type="scientific">Raphidocelis subcapitata</name>
    <dbReference type="NCBI Taxonomy" id="307507"/>
    <lineage>
        <taxon>Eukaryota</taxon>
        <taxon>Viridiplantae</taxon>
        <taxon>Chlorophyta</taxon>
        <taxon>core chlorophytes</taxon>
        <taxon>Chlorophyceae</taxon>
        <taxon>CS clade</taxon>
        <taxon>Sphaeropleales</taxon>
        <taxon>Selenastraceae</taxon>
        <taxon>Raphidocelis</taxon>
    </lineage>
</organism>
<keyword evidence="3" id="KW-1185">Reference proteome</keyword>
<name>A0A2V0NRW2_9CHLO</name>
<protein>
    <submittedName>
        <fullName evidence="2">Uncharacterized protein</fullName>
    </submittedName>
</protein>
<dbReference type="InParanoid" id="A0A2V0NRW2"/>
<dbReference type="Proteomes" id="UP000247498">
    <property type="component" value="Unassembled WGS sequence"/>
</dbReference>
<accession>A0A2V0NRW2</accession>
<gene>
    <name evidence="2" type="ORF">Rsub_00378</name>
</gene>
<feature type="compositionally biased region" description="Low complexity" evidence="1">
    <location>
        <begin position="74"/>
        <end position="87"/>
    </location>
</feature>
<feature type="region of interest" description="Disordered" evidence="1">
    <location>
        <begin position="66"/>
        <end position="105"/>
    </location>
</feature>
<dbReference type="EMBL" id="BDRX01000002">
    <property type="protein sequence ID" value="GBF87667.1"/>
    <property type="molecule type" value="Genomic_DNA"/>
</dbReference>